<dbReference type="SUPFAM" id="SSF81660">
    <property type="entry name" value="Metal cation-transporting ATPase, ATP-binding domain N"/>
    <property type="match status" value="1"/>
</dbReference>
<dbReference type="InterPro" id="IPR018303">
    <property type="entry name" value="ATPase_P-typ_P_site"/>
</dbReference>
<dbReference type="PROSITE" id="PS00154">
    <property type="entry name" value="ATPASE_E1_E2"/>
    <property type="match status" value="1"/>
</dbReference>
<evidence type="ECO:0000256" key="1">
    <source>
        <dbReference type="ARBA" id="ARBA00004370"/>
    </source>
</evidence>
<dbReference type="GO" id="GO:0016020">
    <property type="term" value="C:membrane"/>
    <property type="evidence" value="ECO:0007669"/>
    <property type="project" value="UniProtKB-SubCell"/>
</dbReference>
<evidence type="ECO:0000256" key="4">
    <source>
        <dbReference type="ARBA" id="ARBA00023136"/>
    </source>
</evidence>
<proteinExistence type="predicted"/>
<sequence length="211" mass="22015">GVMRGESGVALLLAAVALAVAAVPEGLPTVVTLALAVGVQRMVKGHVLVRRMQAVETLGSATVICTDKTGTLTLGIMEVREVWPPESAPRVLEVAAACCDAELPAEGQGAGAGDPTELALLVAARAKGVERADLERERPRVSEQPFDSDRRRMSILRSDGVLYVKGALEALLPLCKQVPPGVTEALASLAGRALRVLAVAEGRGPEERDLT</sequence>
<reference evidence="5 6" key="1">
    <citation type="submission" date="2020-05" db="EMBL/GenBank/DDBJ databases">
        <authorList>
            <person name="Whitworth D."/>
        </authorList>
    </citation>
    <scope>NUCLEOTIDE SEQUENCE [LARGE SCALE GENOMIC DNA]</scope>
    <source>
        <strain evidence="5 6">CA046A</strain>
    </source>
</reference>
<dbReference type="Gene3D" id="1.20.1110.10">
    <property type="entry name" value="Calcium-transporting ATPase, transmembrane domain"/>
    <property type="match status" value="1"/>
</dbReference>
<dbReference type="EMBL" id="JABFJW010000768">
    <property type="protein sequence ID" value="NOK15326.1"/>
    <property type="molecule type" value="Genomic_DNA"/>
</dbReference>
<dbReference type="InterPro" id="IPR023299">
    <property type="entry name" value="ATPase_P-typ_cyto_dom_N"/>
</dbReference>
<dbReference type="Gene3D" id="3.40.50.1000">
    <property type="entry name" value="HAD superfamily/HAD-like"/>
    <property type="match status" value="1"/>
</dbReference>
<name>A0A7Y4NJ54_9BACT</name>
<protein>
    <submittedName>
        <fullName evidence="5">Cation-transporting P-type ATPase</fullName>
    </submittedName>
</protein>
<dbReference type="InterPro" id="IPR023214">
    <property type="entry name" value="HAD_sf"/>
</dbReference>
<dbReference type="Pfam" id="PF13246">
    <property type="entry name" value="Cation_ATPase"/>
    <property type="match status" value="1"/>
</dbReference>
<keyword evidence="2" id="KW-0812">Transmembrane</keyword>
<dbReference type="GO" id="GO:0016887">
    <property type="term" value="F:ATP hydrolysis activity"/>
    <property type="evidence" value="ECO:0007669"/>
    <property type="project" value="InterPro"/>
</dbReference>
<dbReference type="RefSeq" id="WP_171422294.1">
    <property type="nucleotide sequence ID" value="NZ_JABFJW010000768.1"/>
</dbReference>
<evidence type="ECO:0000313" key="5">
    <source>
        <dbReference type="EMBL" id="NOK15326.1"/>
    </source>
</evidence>
<dbReference type="PANTHER" id="PTHR42861">
    <property type="entry name" value="CALCIUM-TRANSPORTING ATPASE"/>
    <property type="match status" value="1"/>
</dbReference>
<dbReference type="Gene3D" id="3.40.1110.10">
    <property type="entry name" value="Calcium-transporting ATPase, cytoplasmic domain N"/>
    <property type="match status" value="2"/>
</dbReference>
<dbReference type="Proteomes" id="UP000528460">
    <property type="component" value="Unassembled WGS sequence"/>
</dbReference>
<comment type="caution">
    <text evidence="5">The sequence shown here is derived from an EMBL/GenBank/DDBJ whole genome shotgun (WGS) entry which is preliminary data.</text>
</comment>
<gene>
    <name evidence="5" type="ORF">HNS30_40635</name>
</gene>
<organism evidence="5 6">
    <name type="scientific">Corallococcus exercitus</name>
    <dbReference type="NCBI Taxonomy" id="2316736"/>
    <lineage>
        <taxon>Bacteria</taxon>
        <taxon>Pseudomonadati</taxon>
        <taxon>Myxococcota</taxon>
        <taxon>Myxococcia</taxon>
        <taxon>Myxococcales</taxon>
        <taxon>Cystobacterineae</taxon>
        <taxon>Myxococcaceae</taxon>
        <taxon>Corallococcus</taxon>
    </lineage>
</organism>
<feature type="non-terminal residue" evidence="5">
    <location>
        <position position="211"/>
    </location>
</feature>
<dbReference type="AlphaFoldDB" id="A0A7Y4NJ54"/>
<comment type="subcellular location">
    <subcellularLocation>
        <location evidence="1">Membrane</location>
    </subcellularLocation>
</comment>
<evidence type="ECO:0000256" key="2">
    <source>
        <dbReference type="ARBA" id="ARBA00022692"/>
    </source>
</evidence>
<feature type="non-terminal residue" evidence="5">
    <location>
        <position position="1"/>
    </location>
</feature>
<dbReference type="NCBIfam" id="TIGR01494">
    <property type="entry name" value="ATPase_P-type"/>
    <property type="match status" value="1"/>
</dbReference>
<evidence type="ECO:0000313" key="6">
    <source>
        <dbReference type="Proteomes" id="UP000528460"/>
    </source>
</evidence>
<dbReference type="SUPFAM" id="SSF81665">
    <property type="entry name" value="Calcium ATPase, transmembrane domain M"/>
    <property type="match status" value="1"/>
</dbReference>
<dbReference type="InterPro" id="IPR023298">
    <property type="entry name" value="ATPase_P-typ_TM_dom_sf"/>
</dbReference>
<accession>A0A7Y4NJ54</accession>
<keyword evidence="4" id="KW-0472">Membrane</keyword>
<dbReference type="GO" id="GO:0005524">
    <property type="term" value="F:ATP binding"/>
    <property type="evidence" value="ECO:0007669"/>
    <property type="project" value="InterPro"/>
</dbReference>
<dbReference type="InterPro" id="IPR001757">
    <property type="entry name" value="P_typ_ATPase"/>
</dbReference>
<keyword evidence="3" id="KW-1133">Transmembrane helix</keyword>
<evidence type="ECO:0000256" key="3">
    <source>
        <dbReference type="ARBA" id="ARBA00022989"/>
    </source>
</evidence>